<dbReference type="EMBL" id="NHOA01000156">
    <property type="protein sequence ID" value="PHQ37415.1"/>
    <property type="molecule type" value="Genomic_DNA"/>
</dbReference>
<feature type="compositionally biased region" description="Acidic residues" evidence="1">
    <location>
        <begin position="10"/>
        <end position="26"/>
    </location>
</feature>
<protein>
    <submittedName>
        <fullName evidence="2">Halo transducer protein</fullName>
    </submittedName>
</protein>
<dbReference type="Proteomes" id="UP000222824">
    <property type="component" value="Unassembled WGS sequence"/>
</dbReference>
<evidence type="ECO:0000256" key="1">
    <source>
        <dbReference type="SAM" id="MobiDB-lite"/>
    </source>
</evidence>
<evidence type="ECO:0000313" key="2">
    <source>
        <dbReference type="EMBL" id="PHQ37415.1"/>
    </source>
</evidence>
<comment type="caution">
    <text evidence="2">The sequence shown here is derived from an EMBL/GenBank/DDBJ whole genome shotgun (WGS) entry which is preliminary data.</text>
</comment>
<keyword evidence="3" id="KW-1185">Reference proteome</keyword>
<dbReference type="AlphaFoldDB" id="A0A2G1WEK6"/>
<dbReference type="OrthoDB" id="271582at2157"/>
<dbReference type="RefSeq" id="WP_099256806.1">
    <property type="nucleotide sequence ID" value="NZ_NHOA01000156.1"/>
</dbReference>
<feature type="region of interest" description="Disordered" evidence="1">
    <location>
        <begin position="1"/>
        <end position="28"/>
    </location>
</feature>
<sequence length="322" mass="34576">MSETALAETPLDELVDDVADRTDEEPESIRRRLDPFTDDGTVTSAAIESTVTDVSQILATAETRVDLATRAHEKATGAAAAAPDLAVVDARRRGFDGRLSDLRAGVDGLAEELGDARGDFDSPLAVYRAAVALHEITTDAQQIVRVAHDLETDLEAFEAWLGSANRRHDGLLDDVEAAEESVAEVTGTVDALRDADDPDPERWFEAAVQARVLDLVVDDLRVEAADLRTWADRQGHSFPDGVAERIDALDDEAAATAEALADRPGRDDRFDDRLDALEAELSAIEPPVAWERVDETVAEARAALSAGEPDADGGSVDETADR</sequence>
<feature type="region of interest" description="Disordered" evidence="1">
    <location>
        <begin position="301"/>
        <end position="322"/>
    </location>
</feature>
<accession>A0A2G1WEK6</accession>
<proteinExistence type="predicted"/>
<organism evidence="2 3">
    <name type="scientific">Halorubrum persicum</name>
    <dbReference type="NCBI Taxonomy" id="1383844"/>
    <lineage>
        <taxon>Archaea</taxon>
        <taxon>Methanobacteriati</taxon>
        <taxon>Methanobacteriota</taxon>
        <taxon>Stenosarchaea group</taxon>
        <taxon>Halobacteria</taxon>
        <taxon>Halobacteriales</taxon>
        <taxon>Haloferacaceae</taxon>
        <taxon>Halorubrum</taxon>
    </lineage>
</organism>
<gene>
    <name evidence="2" type="ORF">DJ69_17125</name>
</gene>
<name>A0A2G1WEK6_9EURY</name>
<reference evidence="2 3" key="1">
    <citation type="journal article" date="2014" name="Front. Microbiol.">
        <title>Population and genomic analysis of the genus Halorubrum.</title>
        <authorList>
            <person name="Fullmer M.S."/>
            <person name="Soucy S.M."/>
            <person name="Swithers K.S."/>
            <person name="Makkay A.M."/>
            <person name="Wheeler R."/>
            <person name="Ventosa A."/>
            <person name="Gogarten J.P."/>
            <person name="Papke R.T."/>
        </authorList>
    </citation>
    <scope>NUCLEOTIDE SEQUENCE [LARGE SCALE GENOMIC DNA]</scope>
    <source>
        <strain evidence="2 3">C49</strain>
    </source>
</reference>
<evidence type="ECO:0000313" key="3">
    <source>
        <dbReference type="Proteomes" id="UP000222824"/>
    </source>
</evidence>